<keyword evidence="1" id="KW-0418">Kinase</keyword>
<dbReference type="EMBL" id="CP081303">
    <property type="protein sequence ID" value="QZE14776.1"/>
    <property type="molecule type" value="Genomic_DNA"/>
</dbReference>
<dbReference type="EC" id="2.7.1.23" evidence="1"/>
<evidence type="ECO:0000313" key="2">
    <source>
        <dbReference type="Proteomes" id="UP000826212"/>
    </source>
</evidence>
<sequence length="297" mass="32940">MGKKLKIAVFGKTVEENFIRELERIANFLQHEQVEVVGYGPFCEYLEKEKGTSFHPDKVFTTPSDLDPDCDFFFSIGGDGTFLDGVSLVRNTGIPMVGINHGRLGFLADIPKEELKGALQAILDGDYRIEERTLLRVKCDSGCFRTFPFGLNDFTVHKQDTSQVIQVETYVDDEFLTTFWSDGLIVSTATGSTAYSLSVGGPVLAPNTNSLVLTAIAPHHLTVRPLVVSDSAKIKLKITGRGERIMASIDARSFPVDMGSEFVIDKAPFVIKVLKLSNVTFYDTLRNKLMWGADKRN</sequence>
<organism evidence="1 2">
    <name type="scientific">Halosquirtibacter laminarini</name>
    <dbReference type="NCBI Taxonomy" id="3374600"/>
    <lineage>
        <taxon>Bacteria</taxon>
        <taxon>Pseudomonadati</taxon>
        <taxon>Bacteroidota</taxon>
        <taxon>Bacteroidia</taxon>
        <taxon>Marinilabiliales</taxon>
        <taxon>Prolixibacteraceae</taxon>
        <taxon>Halosquirtibacter</taxon>
    </lineage>
</organism>
<evidence type="ECO:0000313" key="1">
    <source>
        <dbReference type="EMBL" id="QZE14776.1"/>
    </source>
</evidence>
<protein>
    <submittedName>
        <fullName evidence="1">NAD kinase</fullName>
        <ecNumber evidence="1">2.7.1.23</ecNumber>
    </submittedName>
</protein>
<keyword evidence="1" id="KW-0808">Transferase</keyword>
<gene>
    <name evidence="1" type="ORF">K4L44_02640</name>
</gene>
<name>A0AC61NLD9_9BACT</name>
<keyword evidence="2" id="KW-1185">Reference proteome</keyword>
<reference evidence="1" key="1">
    <citation type="submission" date="2021-08" db="EMBL/GenBank/DDBJ databases">
        <title>Novel anaerobic bacterium isolated from sea squirt in East Sea, Republic of Korea.</title>
        <authorList>
            <person name="Nguyen T.H."/>
            <person name="Li Z."/>
            <person name="Lee Y.-J."/>
            <person name="Ko J."/>
            <person name="Kim S.-G."/>
        </authorList>
    </citation>
    <scope>NUCLEOTIDE SEQUENCE</scope>
    <source>
        <strain evidence="1">KCTC 25031</strain>
    </source>
</reference>
<accession>A0AC61NLD9</accession>
<dbReference type="Proteomes" id="UP000826212">
    <property type="component" value="Chromosome"/>
</dbReference>
<proteinExistence type="predicted"/>